<name>A0A916S3C9_9BACI</name>
<keyword evidence="2" id="KW-1133">Transmembrane helix</keyword>
<dbReference type="InterPro" id="IPR058620">
    <property type="entry name" value="YtrI_C"/>
</dbReference>
<evidence type="ECO:0000313" key="4">
    <source>
        <dbReference type="EMBL" id="GGA82005.1"/>
    </source>
</evidence>
<dbReference type="AlphaFoldDB" id="A0A916S3C9"/>
<evidence type="ECO:0000256" key="2">
    <source>
        <dbReference type="SAM" id="Phobius"/>
    </source>
</evidence>
<dbReference type="Proteomes" id="UP000613512">
    <property type="component" value="Unassembled WGS sequence"/>
</dbReference>
<feature type="domain" description="Sporulation membrane protein YtrI C-terminal" evidence="3">
    <location>
        <begin position="80"/>
        <end position="164"/>
    </location>
</feature>
<evidence type="ECO:0000313" key="5">
    <source>
        <dbReference type="Proteomes" id="UP000613512"/>
    </source>
</evidence>
<protein>
    <submittedName>
        <fullName evidence="4">Sporulation membrane protein YtrI</fullName>
    </submittedName>
</protein>
<comment type="caution">
    <text evidence="4">The sequence shown here is derived from an EMBL/GenBank/DDBJ whole genome shotgun (WGS) entry which is preliminary data.</text>
</comment>
<keyword evidence="2" id="KW-0472">Membrane</keyword>
<dbReference type="RefSeq" id="WP_188385154.1">
    <property type="nucleotide sequence ID" value="NZ_BMEY01000014.1"/>
</dbReference>
<gene>
    <name evidence="4" type="primary">ytrI</name>
    <name evidence="4" type="ORF">GCM10008025_26540</name>
</gene>
<accession>A0A916S3C9</accession>
<keyword evidence="5" id="KW-1185">Reference proteome</keyword>
<evidence type="ECO:0000256" key="1">
    <source>
        <dbReference type="SAM" id="Coils"/>
    </source>
</evidence>
<evidence type="ECO:0000259" key="3">
    <source>
        <dbReference type="Pfam" id="PF26347"/>
    </source>
</evidence>
<reference evidence="4" key="2">
    <citation type="submission" date="2020-09" db="EMBL/GenBank/DDBJ databases">
        <authorList>
            <person name="Sun Q."/>
            <person name="Zhou Y."/>
        </authorList>
    </citation>
    <scope>NUCLEOTIDE SEQUENCE</scope>
    <source>
        <strain evidence="4">CGMCC 1.12408</strain>
    </source>
</reference>
<dbReference type="EMBL" id="BMEY01000014">
    <property type="protein sequence ID" value="GGA82005.1"/>
    <property type="molecule type" value="Genomic_DNA"/>
</dbReference>
<organism evidence="4 5">
    <name type="scientific">Ornithinibacillus halotolerans</name>
    <dbReference type="NCBI Taxonomy" id="1274357"/>
    <lineage>
        <taxon>Bacteria</taxon>
        <taxon>Bacillati</taxon>
        <taxon>Bacillota</taxon>
        <taxon>Bacilli</taxon>
        <taxon>Bacillales</taxon>
        <taxon>Bacillaceae</taxon>
        <taxon>Ornithinibacillus</taxon>
    </lineage>
</organism>
<sequence>MHIPSYHKKPGWQRFLVGVFFGALISYWVVIFMYGDMYERLLKENSEIQNQLKDAENKIIALEQDKEDLNEKSKQNVTVEEVDLEILNAKTLKIDTLLQHQLESLVKEEIKAIIGRDLLSISDSDSLLISSIENKAFKVDDFSYSFTIKRIIIAPRVRIIVQAKISN</sequence>
<dbReference type="Pfam" id="PF26347">
    <property type="entry name" value="YtrI_sporulation"/>
    <property type="match status" value="1"/>
</dbReference>
<dbReference type="InterPro" id="IPR048198">
    <property type="entry name" value="YtrI"/>
</dbReference>
<reference evidence="4" key="1">
    <citation type="journal article" date="2014" name="Int. J. Syst. Evol. Microbiol.">
        <title>Complete genome sequence of Corynebacterium casei LMG S-19264T (=DSM 44701T), isolated from a smear-ripened cheese.</title>
        <authorList>
            <consortium name="US DOE Joint Genome Institute (JGI-PGF)"/>
            <person name="Walter F."/>
            <person name="Albersmeier A."/>
            <person name="Kalinowski J."/>
            <person name="Ruckert C."/>
        </authorList>
    </citation>
    <scope>NUCLEOTIDE SEQUENCE</scope>
    <source>
        <strain evidence="4">CGMCC 1.12408</strain>
    </source>
</reference>
<feature type="transmembrane region" description="Helical" evidence="2">
    <location>
        <begin position="12"/>
        <end position="34"/>
    </location>
</feature>
<keyword evidence="2" id="KW-0812">Transmembrane</keyword>
<proteinExistence type="predicted"/>
<dbReference type="NCBIfam" id="NF041479">
    <property type="entry name" value="spor_membprot_YtrI"/>
    <property type="match status" value="1"/>
</dbReference>
<feature type="coiled-coil region" evidence="1">
    <location>
        <begin position="38"/>
        <end position="72"/>
    </location>
</feature>
<keyword evidence="1" id="KW-0175">Coiled coil</keyword>